<organism evidence="1 2">
    <name type="scientific">Dorea longicatena DSM 13814</name>
    <dbReference type="NCBI Taxonomy" id="411462"/>
    <lineage>
        <taxon>Bacteria</taxon>
        <taxon>Bacillati</taxon>
        <taxon>Bacillota</taxon>
        <taxon>Clostridia</taxon>
        <taxon>Lachnospirales</taxon>
        <taxon>Lachnospiraceae</taxon>
        <taxon>Dorea</taxon>
    </lineage>
</organism>
<evidence type="ECO:0000313" key="2">
    <source>
        <dbReference type="Proteomes" id="UP000004016"/>
    </source>
</evidence>
<sequence length="41" mass="5064">MPVYERQEITDDLHETCGFRTDYQFITKRKMKGIQKESKRR</sequence>
<dbReference type="AlphaFoldDB" id="A6BH13"/>
<comment type="caution">
    <text evidence="1">The sequence shown here is derived from an EMBL/GenBank/DDBJ whole genome shotgun (WGS) entry which is preliminary data.</text>
</comment>
<reference evidence="1 2" key="2">
    <citation type="submission" date="2007-04" db="EMBL/GenBank/DDBJ databases">
        <title>Draft genome sequence of Dorea longicatena (DSM 13814).</title>
        <authorList>
            <person name="Sudarsanam P."/>
            <person name="Ley R."/>
            <person name="Guruge J."/>
            <person name="Turnbaugh P.J."/>
            <person name="Mahowald M."/>
            <person name="Liep D."/>
            <person name="Gordon J."/>
        </authorList>
    </citation>
    <scope>NUCLEOTIDE SEQUENCE [LARGE SCALE GENOMIC DNA]</scope>
    <source>
        <strain evidence="1 2">DSM 13814</strain>
    </source>
</reference>
<dbReference type="Proteomes" id="UP000004016">
    <property type="component" value="Unassembled WGS sequence"/>
</dbReference>
<proteinExistence type="predicted"/>
<gene>
    <name evidence="1" type="ORF">DORLON_01589</name>
</gene>
<reference evidence="1 2" key="1">
    <citation type="submission" date="2007-03" db="EMBL/GenBank/DDBJ databases">
        <authorList>
            <person name="Fulton L."/>
            <person name="Clifton S."/>
            <person name="Fulton B."/>
            <person name="Xu J."/>
            <person name="Minx P."/>
            <person name="Pepin K.H."/>
            <person name="Johnson M."/>
            <person name="Thiruvilangam P."/>
            <person name="Bhonagiri V."/>
            <person name="Nash W.E."/>
            <person name="Mardis E.R."/>
            <person name="Wilson R.K."/>
        </authorList>
    </citation>
    <scope>NUCLEOTIDE SEQUENCE [LARGE SCALE GENOMIC DNA]</scope>
    <source>
        <strain evidence="1 2">DSM 13814</strain>
    </source>
</reference>
<protein>
    <submittedName>
        <fullName evidence="1">Uncharacterized protein</fullName>
    </submittedName>
</protein>
<dbReference type="eggNOG" id="ENOG5033EQN">
    <property type="taxonomic scope" value="Bacteria"/>
</dbReference>
<name>A6BH13_9FIRM</name>
<dbReference type="HOGENOM" id="CLU_213251_0_0_9"/>
<accession>A6BH13</accession>
<dbReference type="EMBL" id="AAXB02000007">
    <property type="protein sequence ID" value="EDM63001.1"/>
    <property type="molecule type" value="Genomic_DNA"/>
</dbReference>
<evidence type="ECO:0000313" key="1">
    <source>
        <dbReference type="EMBL" id="EDM63001.1"/>
    </source>
</evidence>